<reference evidence="2 3" key="1">
    <citation type="submission" date="2024-02" db="EMBL/GenBank/DDBJ databases">
        <authorList>
            <person name="Daric V."/>
            <person name="Darras S."/>
        </authorList>
    </citation>
    <scope>NUCLEOTIDE SEQUENCE [LARGE SCALE GENOMIC DNA]</scope>
</reference>
<proteinExistence type="predicted"/>
<name>A0ABP0FZS7_CLALP</name>
<organism evidence="2 3">
    <name type="scientific">Clavelina lepadiformis</name>
    <name type="common">Light-bulb sea squirt</name>
    <name type="synonym">Ascidia lepadiformis</name>
    <dbReference type="NCBI Taxonomy" id="159417"/>
    <lineage>
        <taxon>Eukaryota</taxon>
        <taxon>Metazoa</taxon>
        <taxon>Chordata</taxon>
        <taxon>Tunicata</taxon>
        <taxon>Ascidiacea</taxon>
        <taxon>Aplousobranchia</taxon>
        <taxon>Clavelinidae</taxon>
        <taxon>Clavelina</taxon>
    </lineage>
</organism>
<accession>A0ABP0FZS7</accession>
<keyword evidence="3" id="KW-1185">Reference proteome</keyword>
<dbReference type="Proteomes" id="UP001642483">
    <property type="component" value="Unassembled WGS sequence"/>
</dbReference>
<evidence type="ECO:0000313" key="2">
    <source>
        <dbReference type="EMBL" id="CAK8685101.1"/>
    </source>
</evidence>
<evidence type="ECO:0000256" key="1">
    <source>
        <dbReference type="SAM" id="MobiDB-lite"/>
    </source>
</evidence>
<feature type="compositionally biased region" description="Basic and acidic residues" evidence="1">
    <location>
        <begin position="29"/>
        <end position="38"/>
    </location>
</feature>
<feature type="region of interest" description="Disordered" evidence="1">
    <location>
        <begin position="1"/>
        <end position="42"/>
    </location>
</feature>
<feature type="compositionally biased region" description="Polar residues" evidence="1">
    <location>
        <begin position="77"/>
        <end position="89"/>
    </location>
</feature>
<gene>
    <name evidence="2" type="ORF">CVLEPA_LOCUS16256</name>
</gene>
<comment type="caution">
    <text evidence="2">The sequence shown here is derived from an EMBL/GenBank/DDBJ whole genome shotgun (WGS) entry which is preliminary data.</text>
</comment>
<feature type="region of interest" description="Disordered" evidence="1">
    <location>
        <begin position="77"/>
        <end position="97"/>
    </location>
</feature>
<sequence length="97" mass="10778">MGTVTANTVFPVGYPDHRASSDAPVETPSESKETRTHDIQFQTLNTRATVQAVQPSLYDDRLKPFKCGTCEYTYESNPDDLNSTVNLESNIHDPSDL</sequence>
<protein>
    <submittedName>
        <fullName evidence="2">Uncharacterized protein</fullName>
    </submittedName>
</protein>
<dbReference type="EMBL" id="CAWYQH010000099">
    <property type="protein sequence ID" value="CAK8685101.1"/>
    <property type="molecule type" value="Genomic_DNA"/>
</dbReference>
<evidence type="ECO:0000313" key="3">
    <source>
        <dbReference type="Proteomes" id="UP001642483"/>
    </source>
</evidence>